<comment type="similarity">
    <text evidence="2">Belongs to the UPF0053 family.</text>
</comment>
<dbReference type="SUPFAM" id="SSF54631">
    <property type="entry name" value="CBS-domain pair"/>
    <property type="match status" value="1"/>
</dbReference>
<dbReference type="Gene3D" id="3.10.580.10">
    <property type="entry name" value="CBS-domain"/>
    <property type="match status" value="1"/>
</dbReference>
<dbReference type="InterPro" id="IPR046342">
    <property type="entry name" value="CBS_dom_sf"/>
</dbReference>
<dbReference type="RefSeq" id="WP_073709497.1">
    <property type="nucleotide sequence ID" value="NZ_MQSU01000004.1"/>
</dbReference>
<evidence type="ECO:0000313" key="15">
    <source>
        <dbReference type="Proteomes" id="UP000186785"/>
    </source>
</evidence>
<dbReference type="InterPro" id="IPR002550">
    <property type="entry name" value="CNNM"/>
</dbReference>
<feature type="domain" description="CBS" evidence="12">
    <location>
        <begin position="222"/>
        <end position="281"/>
    </location>
</feature>
<dbReference type="CDD" id="cd04590">
    <property type="entry name" value="CBS_pair_CorC_HlyC_assoc"/>
    <property type="match status" value="1"/>
</dbReference>
<dbReference type="AlphaFoldDB" id="A0A1Q5PKV7"/>
<dbReference type="PROSITE" id="PS51846">
    <property type="entry name" value="CNNM"/>
    <property type="match status" value="1"/>
</dbReference>
<evidence type="ECO:0000256" key="10">
    <source>
        <dbReference type="PROSITE-ProRule" id="PRU01193"/>
    </source>
</evidence>
<dbReference type="Pfam" id="PF03471">
    <property type="entry name" value="CorC_HlyC"/>
    <property type="match status" value="1"/>
</dbReference>
<dbReference type="Gene3D" id="3.30.465.10">
    <property type="match status" value="1"/>
</dbReference>
<keyword evidence="15" id="KW-1185">Reference proteome</keyword>
<dbReference type="Pfam" id="PF00571">
    <property type="entry name" value="CBS"/>
    <property type="match status" value="2"/>
</dbReference>
<keyword evidence="4 10" id="KW-0812">Transmembrane</keyword>
<dbReference type="InterPro" id="IPR051676">
    <property type="entry name" value="UPF0053_domain"/>
</dbReference>
<comment type="subcellular location">
    <subcellularLocation>
        <location evidence="1">Cell membrane</location>
        <topology evidence="1">Multi-pass membrane protein</topology>
    </subcellularLocation>
</comment>
<dbReference type="EMBL" id="MQSV01000004">
    <property type="protein sequence ID" value="OKL47264.1"/>
    <property type="molecule type" value="Genomic_DNA"/>
</dbReference>
<dbReference type="GO" id="GO:0050660">
    <property type="term" value="F:flavin adenine dinucleotide binding"/>
    <property type="evidence" value="ECO:0007669"/>
    <property type="project" value="InterPro"/>
</dbReference>
<evidence type="ECO:0000313" key="14">
    <source>
        <dbReference type="EMBL" id="OKL47264.1"/>
    </source>
</evidence>
<keyword evidence="5" id="KW-0677">Repeat</keyword>
<accession>A0A1Q5PKV7</accession>
<feature type="domain" description="CBS" evidence="12">
    <location>
        <begin position="289"/>
        <end position="346"/>
    </location>
</feature>
<keyword evidence="7 9" id="KW-0129">CBS domain</keyword>
<evidence type="ECO:0000256" key="9">
    <source>
        <dbReference type="PROSITE-ProRule" id="PRU00703"/>
    </source>
</evidence>
<keyword evidence="3" id="KW-1003">Cell membrane</keyword>
<dbReference type="InterPro" id="IPR005170">
    <property type="entry name" value="Transptr-assoc_dom"/>
</dbReference>
<evidence type="ECO:0000256" key="1">
    <source>
        <dbReference type="ARBA" id="ARBA00004651"/>
    </source>
</evidence>
<dbReference type="FunFam" id="3.10.580.10:FF:000002">
    <property type="entry name" value="Magnesium/cobalt efflux protein CorC"/>
    <property type="match status" value="1"/>
</dbReference>
<dbReference type="InterPro" id="IPR044751">
    <property type="entry name" value="Ion_transp-like_CBS"/>
</dbReference>
<evidence type="ECO:0000256" key="8">
    <source>
        <dbReference type="ARBA" id="ARBA00023136"/>
    </source>
</evidence>
<dbReference type="InterPro" id="IPR036318">
    <property type="entry name" value="FAD-bd_PCMH-like_sf"/>
</dbReference>
<evidence type="ECO:0000256" key="3">
    <source>
        <dbReference type="ARBA" id="ARBA00022475"/>
    </source>
</evidence>
<dbReference type="STRING" id="1921764.BSR28_07780"/>
<feature type="domain" description="CNNM transmembrane" evidence="13">
    <location>
        <begin position="1"/>
        <end position="203"/>
    </location>
</feature>
<organism evidence="14 15">
    <name type="scientific">Boudabousia liubingyangii</name>
    <dbReference type="NCBI Taxonomy" id="1921764"/>
    <lineage>
        <taxon>Bacteria</taxon>
        <taxon>Bacillati</taxon>
        <taxon>Actinomycetota</taxon>
        <taxon>Actinomycetes</taxon>
        <taxon>Actinomycetales</taxon>
        <taxon>Actinomycetaceae</taxon>
        <taxon>Boudabousia</taxon>
    </lineage>
</organism>
<reference evidence="14 15" key="1">
    <citation type="submission" date="2016-11" db="EMBL/GenBank/DDBJ databases">
        <title>Actinomyces gypaetusis sp. nov. isolated from the vulture Gypaetus barbatus in Qinghai Tibet Plateau China.</title>
        <authorList>
            <person name="Meng X."/>
        </authorList>
    </citation>
    <scope>NUCLEOTIDE SEQUENCE [LARGE SCALE GENOMIC DNA]</scope>
    <source>
        <strain evidence="14 15">VUL4_2</strain>
    </source>
</reference>
<evidence type="ECO:0008006" key="16">
    <source>
        <dbReference type="Google" id="ProtNLM"/>
    </source>
</evidence>
<evidence type="ECO:0000256" key="7">
    <source>
        <dbReference type="ARBA" id="ARBA00023122"/>
    </source>
</evidence>
<keyword evidence="6 10" id="KW-1133">Transmembrane helix</keyword>
<evidence type="ECO:0000259" key="12">
    <source>
        <dbReference type="PROSITE" id="PS51371"/>
    </source>
</evidence>
<proteinExistence type="inferred from homology"/>
<gene>
    <name evidence="14" type="ORF">BSR29_06500</name>
</gene>
<evidence type="ECO:0000259" key="13">
    <source>
        <dbReference type="PROSITE" id="PS51846"/>
    </source>
</evidence>
<sequence>MWLEIFYLFLGVILTLGTALFVAAEFSLVALDPAMVERRVNEGDEGAKGVLRALRSLSTQLSGAQVGITLTTILLGYTTQSALGRLLTALGVRFGLAITIATTIAVIIAAILVNAFSMLGGELLPKNFALSDPLKTARRVAGPQMLFTRIFAPVIAVLNGTANWVLKRFGITPTEEISSARSAPELASLVRHSADEGVLDPMTATIFTKSVALGDLTAQDVMTHRSSMHYLHVDQMADEVIELAAKTGHSRFPVIGDDTDDIQGIVYLRRAVAVPYEKRAEVSVASSSLMTEAHRVPETASLAPLLVELRESGFQMAIVVDEYGGTSGLLTLEDIVEEIVGEVADEHDKRVATGTRRLGDEWIIPGLMRPDELGELTGVMLPDDGPYETLGGLIMNELGRIPKAGDRVEVGGAKLLVRRMDGRRVDSIRLTPIPVEDSE</sequence>
<dbReference type="PROSITE" id="PS51371">
    <property type="entry name" value="CBS"/>
    <property type="match status" value="2"/>
</dbReference>
<keyword evidence="8 10" id="KW-0472">Membrane</keyword>
<feature type="transmembrane region" description="Helical" evidence="11">
    <location>
        <begin position="6"/>
        <end position="31"/>
    </location>
</feature>
<evidence type="ECO:0000256" key="11">
    <source>
        <dbReference type="SAM" id="Phobius"/>
    </source>
</evidence>
<protein>
    <recommendedName>
        <fullName evidence="16">HlyC/CorC family transporter</fullName>
    </recommendedName>
</protein>
<dbReference type="SMART" id="SM01091">
    <property type="entry name" value="CorC_HlyC"/>
    <property type="match status" value="1"/>
</dbReference>
<dbReference type="InterPro" id="IPR000644">
    <property type="entry name" value="CBS_dom"/>
</dbReference>
<dbReference type="InterPro" id="IPR016169">
    <property type="entry name" value="FAD-bd_PCMH_sub2"/>
</dbReference>
<comment type="caution">
    <text evidence="14">The sequence shown here is derived from an EMBL/GenBank/DDBJ whole genome shotgun (WGS) entry which is preliminary data.</text>
</comment>
<dbReference type="PANTHER" id="PTHR43099">
    <property type="entry name" value="UPF0053 PROTEIN YRKA"/>
    <property type="match status" value="1"/>
</dbReference>
<dbReference type="GO" id="GO:0005886">
    <property type="term" value="C:plasma membrane"/>
    <property type="evidence" value="ECO:0007669"/>
    <property type="project" value="UniProtKB-SubCell"/>
</dbReference>
<feature type="transmembrane region" description="Helical" evidence="11">
    <location>
        <begin position="94"/>
        <end position="116"/>
    </location>
</feature>
<dbReference type="Pfam" id="PF01595">
    <property type="entry name" value="CNNM"/>
    <property type="match status" value="1"/>
</dbReference>
<evidence type="ECO:0000256" key="4">
    <source>
        <dbReference type="ARBA" id="ARBA00022692"/>
    </source>
</evidence>
<dbReference type="Proteomes" id="UP000186785">
    <property type="component" value="Unassembled WGS sequence"/>
</dbReference>
<evidence type="ECO:0000256" key="2">
    <source>
        <dbReference type="ARBA" id="ARBA00006337"/>
    </source>
</evidence>
<dbReference type="PANTHER" id="PTHR43099:SF6">
    <property type="entry name" value="UPF0053 PROTEIN RV1842C"/>
    <property type="match status" value="1"/>
</dbReference>
<dbReference type="SUPFAM" id="SSF56176">
    <property type="entry name" value="FAD-binding/transporter-associated domain-like"/>
    <property type="match status" value="1"/>
</dbReference>
<evidence type="ECO:0000256" key="5">
    <source>
        <dbReference type="ARBA" id="ARBA00022737"/>
    </source>
</evidence>
<dbReference type="OrthoDB" id="110231at2"/>
<name>A0A1Q5PKV7_9ACTO</name>
<evidence type="ECO:0000256" key="6">
    <source>
        <dbReference type="ARBA" id="ARBA00022989"/>
    </source>
</evidence>